<name>A0A2R5GXZ3_9STRA</name>
<evidence type="ECO:0000313" key="2">
    <source>
        <dbReference type="EMBL" id="GBG34668.1"/>
    </source>
</evidence>
<reference evidence="2 3" key="1">
    <citation type="submission" date="2017-12" db="EMBL/GenBank/DDBJ databases">
        <title>Sequencing, de novo assembly and annotation of complete genome of a new Thraustochytrid species, strain FCC1311.</title>
        <authorList>
            <person name="Sedici K."/>
            <person name="Godart F."/>
            <person name="Aiese Cigliano R."/>
            <person name="Sanseverino W."/>
            <person name="Barakat M."/>
            <person name="Ortet P."/>
            <person name="Marechal E."/>
            <person name="Cagnac O."/>
            <person name="Amato A."/>
        </authorList>
    </citation>
    <scope>NUCLEOTIDE SEQUENCE [LARGE SCALE GENOMIC DNA]</scope>
</reference>
<dbReference type="Proteomes" id="UP000241890">
    <property type="component" value="Unassembled WGS sequence"/>
</dbReference>
<dbReference type="EMBL" id="BEYU01000207">
    <property type="protein sequence ID" value="GBG34668.1"/>
    <property type="molecule type" value="Genomic_DNA"/>
</dbReference>
<dbReference type="AlphaFoldDB" id="A0A2R5GXZ3"/>
<sequence>MGGTGSRTAEAAWPVLEEVTLLQLATVRGEAPRSGVDGQRPSSLGDTVEDDEDENDEDEDEDDEGDEDEWARLFDSNGSEKTAVCEGQVVARSAFKVVRTVPRGVVGRVEVGKTRIPQVQHVRLLPVDDTVRRLAYFDQRLGDGQGHPQDLLQNSEQDDEQNDEANDEHDVNVSEVFMVQWRVVDVMHDILLSMRAADSESAEPAVAVCGSYAFECEGGAASKCVISARAARSHCGDANARCSDARITFVVERVSDDG</sequence>
<proteinExistence type="predicted"/>
<protein>
    <submittedName>
        <fullName evidence="2">Uncharacterized protein</fullName>
    </submittedName>
</protein>
<gene>
    <name evidence="2" type="ORF">FCC1311_108902</name>
</gene>
<feature type="compositionally biased region" description="Acidic residues" evidence="1">
    <location>
        <begin position="156"/>
        <end position="167"/>
    </location>
</feature>
<feature type="region of interest" description="Disordered" evidence="1">
    <location>
        <begin position="141"/>
        <end position="169"/>
    </location>
</feature>
<feature type="compositionally biased region" description="Acidic residues" evidence="1">
    <location>
        <begin position="47"/>
        <end position="67"/>
    </location>
</feature>
<accession>A0A2R5GXZ3</accession>
<keyword evidence="3" id="KW-1185">Reference proteome</keyword>
<dbReference type="InParanoid" id="A0A2R5GXZ3"/>
<evidence type="ECO:0000256" key="1">
    <source>
        <dbReference type="SAM" id="MobiDB-lite"/>
    </source>
</evidence>
<evidence type="ECO:0000313" key="3">
    <source>
        <dbReference type="Proteomes" id="UP000241890"/>
    </source>
</evidence>
<feature type="region of interest" description="Disordered" evidence="1">
    <location>
        <begin position="27"/>
        <end position="67"/>
    </location>
</feature>
<organism evidence="2 3">
    <name type="scientific">Hondaea fermentalgiana</name>
    <dbReference type="NCBI Taxonomy" id="2315210"/>
    <lineage>
        <taxon>Eukaryota</taxon>
        <taxon>Sar</taxon>
        <taxon>Stramenopiles</taxon>
        <taxon>Bigyra</taxon>
        <taxon>Labyrinthulomycetes</taxon>
        <taxon>Thraustochytrida</taxon>
        <taxon>Thraustochytriidae</taxon>
        <taxon>Hondaea</taxon>
    </lineage>
</organism>
<comment type="caution">
    <text evidence="2">The sequence shown here is derived from an EMBL/GenBank/DDBJ whole genome shotgun (WGS) entry which is preliminary data.</text>
</comment>